<dbReference type="HOGENOM" id="CLU_1926126_0_0_9"/>
<dbReference type="AlphaFoldDB" id="C9LRE9"/>
<evidence type="ECO:0000313" key="3">
    <source>
        <dbReference type="Proteomes" id="UP000003505"/>
    </source>
</evidence>
<dbReference type="EMBL" id="ACKP02000001">
    <property type="protein sequence ID" value="EEX78559.1"/>
    <property type="molecule type" value="Genomic_DNA"/>
</dbReference>
<dbReference type="Proteomes" id="UP000003505">
    <property type="component" value="Unassembled WGS sequence"/>
</dbReference>
<dbReference type="Proteomes" id="UP000011124">
    <property type="component" value="Chromosome"/>
</dbReference>
<dbReference type="RefSeq" id="WP_006190507.1">
    <property type="nucleotide sequence ID" value="NC_015437.1"/>
</dbReference>
<dbReference type="KEGG" id="ssg:Selsp_1057"/>
<evidence type="ECO:0000313" key="1">
    <source>
        <dbReference type="EMBL" id="AEC00017.1"/>
    </source>
</evidence>
<dbReference type="OrthoDB" id="11592at1843491"/>
<name>C9LRE9_SELS3</name>
<sequence length="131" mass="15364">MNHEEQQLQKDEQYFAKQLSRFLAAKREDQNLFALWKVYWSIITSIYGRGYGSGRTRSTDHVWYINNVMGGSTLYVNKRKAKTFYQSAGLQLPLEGKRFFDLFASSIKTEEDLVKFKLQKEEGYKAGKFPK</sequence>
<accession>C9LRE9</accession>
<dbReference type="EMBL" id="CP002637">
    <property type="protein sequence ID" value="AEC00017.1"/>
    <property type="molecule type" value="Genomic_DNA"/>
</dbReference>
<reference evidence="1 4" key="2">
    <citation type="submission" date="2011-04" db="EMBL/GenBank/DDBJ databases">
        <title>The complete genome of Selenomonas sputigena DSM 20758.</title>
        <authorList>
            <consortium name="US DOE Joint Genome Institute (JGI-PGF)"/>
            <person name="Lucas S."/>
            <person name="Copeland A."/>
            <person name="Lapidus A."/>
            <person name="Bruce D."/>
            <person name="Goodwin L."/>
            <person name="Pitluck S."/>
            <person name="Peters L."/>
            <person name="Kyrpides N."/>
            <person name="Mavromatis K."/>
            <person name="Ivanova N."/>
            <person name="Ovchinnikova G."/>
            <person name="Teshima H."/>
            <person name="Detter J.C."/>
            <person name="Tapia R."/>
            <person name="Han C."/>
            <person name="Land M."/>
            <person name="Hauser L."/>
            <person name="Markowitz V."/>
            <person name="Cheng J.-F."/>
            <person name="Hugenholtz P."/>
            <person name="Woyke T."/>
            <person name="Wu D."/>
            <person name="Gronow S."/>
            <person name="Wellnitz S."/>
            <person name="Schneider S."/>
            <person name="Klenk H.-P."/>
            <person name="Eisen J.A."/>
        </authorList>
    </citation>
    <scope>NUCLEOTIDE SEQUENCE [LARGE SCALE GENOMIC DNA]</scope>
    <source>
        <strain evidence="1">ATCC 35185</strain>
        <strain evidence="4">ATCC 35185 / DSM 20758 / VPI D19B-28</strain>
    </source>
</reference>
<keyword evidence="4" id="KW-1185">Reference proteome</keyword>
<protein>
    <submittedName>
        <fullName evidence="2">Uncharacterized protein</fullName>
    </submittedName>
</protein>
<proteinExistence type="predicted"/>
<organism evidence="2 3">
    <name type="scientific">Selenomonas sputigena (strain ATCC 35185 / DSM 20758 / CCUG 44933 / VPI D19B-28)</name>
    <dbReference type="NCBI Taxonomy" id="546271"/>
    <lineage>
        <taxon>Bacteria</taxon>
        <taxon>Bacillati</taxon>
        <taxon>Bacillota</taxon>
        <taxon>Negativicutes</taxon>
        <taxon>Selenomonadales</taxon>
        <taxon>Selenomonadaceae</taxon>
        <taxon>Selenomonas</taxon>
    </lineage>
</organism>
<evidence type="ECO:0000313" key="4">
    <source>
        <dbReference type="Proteomes" id="UP000011124"/>
    </source>
</evidence>
<gene>
    <name evidence="1" type="ordered locus">Selsp_1057</name>
    <name evidence="2" type="ORF">SELSPUOL_00001</name>
</gene>
<reference evidence="2 3" key="1">
    <citation type="submission" date="2009-09" db="EMBL/GenBank/DDBJ databases">
        <authorList>
            <person name="Weinstock G."/>
            <person name="Sodergren E."/>
            <person name="Clifton S."/>
            <person name="Fulton L."/>
            <person name="Fulton B."/>
            <person name="Courtney L."/>
            <person name="Fronick C."/>
            <person name="Harrison M."/>
            <person name="Strong C."/>
            <person name="Farmer C."/>
            <person name="Delahaunty K."/>
            <person name="Markovic C."/>
            <person name="Hall O."/>
            <person name="Minx P."/>
            <person name="Tomlinson C."/>
            <person name="Mitreva M."/>
            <person name="Nelson J."/>
            <person name="Hou S."/>
            <person name="Wollam A."/>
            <person name="Pepin K.H."/>
            <person name="Johnson M."/>
            <person name="Bhonagiri V."/>
            <person name="Nash W.E."/>
            <person name="Warren W."/>
            <person name="Chinwalla A."/>
            <person name="Mardis E.R."/>
            <person name="Wilson R.K."/>
        </authorList>
    </citation>
    <scope>NUCLEOTIDE SEQUENCE [LARGE SCALE GENOMIC DNA]</scope>
    <source>
        <strain evidence="2">ATCC 35185</strain>
        <strain evidence="3">ATCC 35185 / DSM 20758 / VPI D19B-28</strain>
    </source>
</reference>
<evidence type="ECO:0000313" key="2">
    <source>
        <dbReference type="EMBL" id="EEX78559.1"/>
    </source>
</evidence>